<protein>
    <submittedName>
        <fullName evidence="8">Pyruvate formate lyase activating enzyme</fullName>
    </submittedName>
</protein>
<sequence length="211" mass="23717">MEPWKFVRGFERFSLCDWPGNTCCVIFLGGCNLHCPTCHNAEMAWHYESLPALKRDALLDFIRQRKKWLDGVTVTGGEPTTVPGLNVILSDLAEIGLKIKLDSNGMRPEVLEQILDLNVVTTFAVDIKGPYEKFPQLTGNAVTAEEAQANIEKIFALASAQPDKFYFRTTKVPLLTDDDIETVRTYLPHGFSLTEQKFVEPRRTSHAEANS</sequence>
<gene>
    <name evidence="8" type="ORF">SAMN02745702_01133</name>
</gene>
<evidence type="ECO:0000313" key="8">
    <source>
        <dbReference type="EMBL" id="SKA69460.1"/>
    </source>
</evidence>
<dbReference type="AlphaFoldDB" id="A0A1T4VWR4"/>
<name>A0A1T4VWR4_9BACT</name>
<keyword evidence="3" id="KW-0949">S-adenosyl-L-methionine</keyword>
<keyword evidence="8" id="KW-0456">Lyase</keyword>
<evidence type="ECO:0000256" key="3">
    <source>
        <dbReference type="ARBA" id="ARBA00022691"/>
    </source>
</evidence>
<evidence type="ECO:0000256" key="5">
    <source>
        <dbReference type="ARBA" id="ARBA00023004"/>
    </source>
</evidence>
<dbReference type="CDD" id="cd01335">
    <property type="entry name" value="Radical_SAM"/>
    <property type="match status" value="1"/>
</dbReference>
<keyword evidence="8" id="KW-0670">Pyruvate</keyword>
<keyword evidence="6" id="KW-0411">Iron-sulfur</keyword>
<comment type="cofactor">
    <cofactor evidence="1">
        <name>[4Fe-4S] cluster</name>
        <dbReference type="ChEBI" id="CHEBI:49883"/>
    </cofactor>
</comment>
<dbReference type="GO" id="GO:0016829">
    <property type="term" value="F:lyase activity"/>
    <property type="evidence" value="ECO:0007669"/>
    <property type="project" value="UniProtKB-KW"/>
</dbReference>
<accession>A0A1T4VWR4</accession>
<evidence type="ECO:0000256" key="1">
    <source>
        <dbReference type="ARBA" id="ARBA00001966"/>
    </source>
</evidence>
<dbReference type="STRING" id="1121442.SAMN02745702_01133"/>
<dbReference type="Pfam" id="PF04055">
    <property type="entry name" value="Radical_SAM"/>
    <property type="match status" value="1"/>
</dbReference>
<feature type="domain" description="Radical SAM core" evidence="7">
    <location>
        <begin position="25"/>
        <end position="183"/>
    </location>
</feature>
<dbReference type="GO" id="GO:0046872">
    <property type="term" value="F:metal ion binding"/>
    <property type="evidence" value="ECO:0007669"/>
    <property type="project" value="UniProtKB-KW"/>
</dbReference>
<dbReference type="InterPro" id="IPR013785">
    <property type="entry name" value="Aldolase_TIM"/>
</dbReference>
<dbReference type="PANTHER" id="PTHR30352:SF13">
    <property type="entry name" value="GLYCYL-RADICAL ENZYME ACTIVATING ENZYME YJJW-RELATED"/>
    <property type="match status" value="1"/>
</dbReference>
<dbReference type="RefSeq" id="WP_234985068.1">
    <property type="nucleotide sequence ID" value="NZ_FUYA01000003.1"/>
</dbReference>
<organism evidence="8 9">
    <name type="scientific">Desulfobaculum bizertense DSM 18034</name>
    <dbReference type="NCBI Taxonomy" id="1121442"/>
    <lineage>
        <taxon>Bacteria</taxon>
        <taxon>Pseudomonadati</taxon>
        <taxon>Thermodesulfobacteriota</taxon>
        <taxon>Desulfovibrionia</taxon>
        <taxon>Desulfovibrionales</taxon>
        <taxon>Desulfovibrionaceae</taxon>
        <taxon>Desulfobaculum</taxon>
    </lineage>
</organism>
<keyword evidence="2" id="KW-0004">4Fe-4S</keyword>
<dbReference type="PANTHER" id="PTHR30352">
    <property type="entry name" value="PYRUVATE FORMATE-LYASE-ACTIVATING ENZYME"/>
    <property type="match status" value="1"/>
</dbReference>
<dbReference type="SFLD" id="SFLDS00029">
    <property type="entry name" value="Radical_SAM"/>
    <property type="match status" value="1"/>
</dbReference>
<dbReference type="GO" id="GO:0051539">
    <property type="term" value="F:4 iron, 4 sulfur cluster binding"/>
    <property type="evidence" value="ECO:0007669"/>
    <property type="project" value="UniProtKB-KW"/>
</dbReference>
<dbReference type="InterPro" id="IPR034457">
    <property type="entry name" value="Organic_radical-activating"/>
</dbReference>
<dbReference type="PROSITE" id="PS51257">
    <property type="entry name" value="PROKAR_LIPOPROTEIN"/>
    <property type="match status" value="1"/>
</dbReference>
<dbReference type="SUPFAM" id="SSF102114">
    <property type="entry name" value="Radical SAM enzymes"/>
    <property type="match status" value="1"/>
</dbReference>
<keyword evidence="5" id="KW-0408">Iron</keyword>
<dbReference type="EMBL" id="FUYA01000003">
    <property type="protein sequence ID" value="SKA69460.1"/>
    <property type="molecule type" value="Genomic_DNA"/>
</dbReference>
<evidence type="ECO:0000256" key="2">
    <source>
        <dbReference type="ARBA" id="ARBA00022485"/>
    </source>
</evidence>
<dbReference type="InterPro" id="IPR058240">
    <property type="entry name" value="rSAM_sf"/>
</dbReference>
<keyword evidence="4" id="KW-0479">Metal-binding</keyword>
<evidence type="ECO:0000259" key="7">
    <source>
        <dbReference type="Pfam" id="PF04055"/>
    </source>
</evidence>
<dbReference type="InterPro" id="IPR012840">
    <property type="entry name" value="NrdG2"/>
</dbReference>
<dbReference type="NCBIfam" id="TIGR02495">
    <property type="entry name" value="NrdG2"/>
    <property type="match status" value="1"/>
</dbReference>
<evidence type="ECO:0000256" key="4">
    <source>
        <dbReference type="ARBA" id="ARBA00022723"/>
    </source>
</evidence>
<evidence type="ECO:0000313" key="9">
    <source>
        <dbReference type="Proteomes" id="UP000189733"/>
    </source>
</evidence>
<reference evidence="8 9" key="1">
    <citation type="submission" date="2017-02" db="EMBL/GenBank/DDBJ databases">
        <authorList>
            <person name="Peterson S.W."/>
        </authorList>
    </citation>
    <scope>NUCLEOTIDE SEQUENCE [LARGE SCALE GENOMIC DNA]</scope>
    <source>
        <strain evidence="8 9">DSM 18034</strain>
    </source>
</reference>
<dbReference type="Gene3D" id="3.20.20.70">
    <property type="entry name" value="Aldolase class I"/>
    <property type="match status" value="1"/>
</dbReference>
<proteinExistence type="predicted"/>
<dbReference type="SFLD" id="SFLDG01094">
    <property type="entry name" value="Uncharacterised_Radical_SAM_Su"/>
    <property type="match status" value="1"/>
</dbReference>
<evidence type="ECO:0000256" key="6">
    <source>
        <dbReference type="ARBA" id="ARBA00023014"/>
    </source>
</evidence>
<dbReference type="Proteomes" id="UP000189733">
    <property type="component" value="Unassembled WGS sequence"/>
</dbReference>
<dbReference type="InterPro" id="IPR007197">
    <property type="entry name" value="rSAM"/>
</dbReference>
<keyword evidence="9" id="KW-1185">Reference proteome</keyword>